<feature type="transmembrane region" description="Helical" evidence="9">
    <location>
        <begin position="299"/>
        <end position="327"/>
    </location>
</feature>
<feature type="transmembrane region" description="Helical" evidence="9">
    <location>
        <begin position="212"/>
        <end position="232"/>
    </location>
</feature>
<protein>
    <submittedName>
        <fullName evidence="10">Sodium:alanine symporter family protein</fullName>
    </submittedName>
</protein>
<dbReference type="EMBL" id="JARZFX010000004">
    <property type="protein sequence ID" value="MEC5424063.1"/>
    <property type="molecule type" value="Genomic_DNA"/>
</dbReference>
<feature type="transmembrane region" description="Helical" evidence="9">
    <location>
        <begin position="99"/>
        <end position="122"/>
    </location>
</feature>
<keyword evidence="4 9" id="KW-1003">Cell membrane</keyword>
<reference evidence="10 11" key="1">
    <citation type="journal article" date="2024" name="Int. J. Syst. Evol. Microbiol.">
        <title>Virgibacillus tibetensis sp. nov., isolated from salt lake on the Tibetan Plateau of China.</title>
        <authorList>
            <person name="Phurbu D."/>
            <person name="Liu Z.-X."/>
            <person name="Wang R."/>
            <person name="Zheng Y.-Y."/>
            <person name="Liu H.-C."/>
            <person name="Zhou Y.-G."/>
            <person name="Yu Y.-J."/>
            <person name="Li A.-H."/>
        </authorList>
    </citation>
    <scope>NUCLEOTIDE SEQUENCE [LARGE SCALE GENOMIC DNA]</scope>
    <source>
        <strain evidence="10 11">C22-A2</strain>
    </source>
</reference>
<evidence type="ECO:0000256" key="1">
    <source>
        <dbReference type="ARBA" id="ARBA00004651"/>
    </source>
</evidence>
<dbReference type="PRINTS" id="PR00175">
    <property type="entry name" value="NAALASMPORT"/>
</dbReference>
<dbReference type="Pfam" id="PF01235">
    <property type="entry name" value="Na_Ala_symp"/>
    <property type="match status" value="1"/>
</dbReference>
<name>A0ABU6KFH4_9BACI</name>
<proteinExistence type="inferred from homology"/>
<evidence type="ECO:0000256" key="9">
    <source>
        <dbReference type="RuleBase" id="RU363064"/>
    </source>
</evidence>
<keyword evidence="7 9" id="KW-1133">Transmembrane helix</keyword>
<evidence type="ECO:0000256" key="6">
    <source>
        <dbReference type="ARBA" id="ARBA00022847"/>
    </source>
</evidence>
<accession>A0ABU6KFH4</accession>
<dbReference type="NCBIfam" id="TIGR00835">
    <property type="entry name" value="agcS"/>
    <property type="match status" value="1"/>
</dbReference>
<sequence length="468" mass="50739">MALVESVIAHASDFLWTYILSVMLITTGVLYTVRLKFFQFTLFGHILKNTIGQVFKRNNEKGTITPFQAFTSALASTAGATNIVGVPVAIALGGPGALFWMWAVALIGMATKYGEIVLGMKYREKNENGVWVGGPQYYIKKALGWNVVATLFAVFLMVEIIPSVMVQSNSITTQLQGAFNWPVELTGLLIAVAIGIIVFGGIQRIAKVTDKLVPFMVISYLLLALIVIAVNIDQVPHVFKLIFTHAFAPISAAGGFAGAGIAQAIRWGVARGLYSNEAGMGTGTIAHAAAQTDHPSKQAFWGVFSVFVDTILICTVSGLLVLVTGAWQDVEAAQASSMINIAFANLYGETFGGAFVAVFLLFFVVTTIGILIFFGEKQAEYLVGLKTAKGMRFVYLAAIYIGAIGGLQLVWQFLDLILAFVVICNVIPLMFLNREVKEITEDYKYRIYKGNGGEPTIELFAESETTKK</sequence>
<evidence type="ECO:0000256" key="2">
    <source>
        <dbReference type="ARBA" id="ARBA00009261"/>
    </source>
</evidence>
<dbReference type="Proteomes" id="UP001335737">
    <property type="component" value="Unassembled WGS sequence"/>
</dbReference>
<evidence type="ECO:0000256" key="3">
    <source>
        <dbReference type="ARBA" id="ARBA00022448"/>
    </source>
</evidence>
<comment type="subcellular location">
    <subcellularLocation>
        <location evidence="1 9">Cell membrane</location>
        <topology evidence="1 9">Multi-pass membrane protein</topology>
    </subcellularLocation>
</comment>
<dbReference type="PANTHER" id="PTHR30330">
    <property type="entry name" value="AGSS FAMILY TRANSPORTER, SODIUM-ALANINE"/>
    <property type="match status" value="1"/>
</dbReference>
<feature type="transmembrane region" description="Helical" evidence="9">
    <location>
        <begin position="351"/>
        <end position="373"/>
    </location>
</feature>
<dbReference type="InterPro" id="IPR001463">
    <property type="entry name" value="Na/Ala_symport"/>
</dbReference>
<evidence type="ECO:0000256" key="8">
    <source>
        <dbReference type="ARBA" id="ARBA00023136"/>
    </source>
</evidence>
<keyword evidence="3 9" id="KW-0813">Transport</keyword>
<dbReference type="PANTHER" id="PTHR30330:SF3">
    <property type="entry name" value="TRANSCRIPTIONAL REGULATOR, LRP FAMILY"/>
    <property type="match status" value="1"/>
</dbReference>
<evidence type="ECO:0000313" key="11">
    <source>
        <dbReference type="Proteomes" id="UP001335737"/>
    </source>
</evidence>
<feature type="transmembrane region" description="Helical" evidence="9">
    <location>
        <begin position="67"/>
        <end position="93"/>
    </location>
</feature>
<feature type="transmembrane region" description="Helical" evidence="9">
    <location>
        <begin position="181"/>
        <end position="200"/>
    </location>
</feature>
<dbReference type="RefSeq" id="WP_327607627.1">
    <property type="nucleotide sequence ID" value="NZ_JARZFX010000004.1"/>
</dbReference>
<feature type="transmembrane region" description="Helical" evidence="9">
    <location>
        <begin position="238"/>
        <end position="262"/>
    </location>
</feature>
<comment type="similarity">
    <text evidence="2 9">Belongs to the alanine or glycine:cation symporter (AGCS) (TC 2.A.25) family.</text>
</comment>
<evidence type="ECO:0000313" key="10">
    <source>
        <dbReference type="EMBL" id="MEC5424063.1"/>
    </source>
</evidence>
<evidence type="ECO:0000256" key="5">
    <source>
        <dbReference type="ARBA" id="ARBA00022692"/>
    </source>
</evidence>
<keyword evidence="8 9" id="KW-0472">Membrane</keyword>
<feature type="transmembrane region" description="Helical" evidence="9">
    <location>
        <begin position="417"/>
        <end position="436"/>
    </location>
</feature>
<keyword evidence="5 9" id="KW-0812">Transmembrane</keyword>
<gene>
    <name evidence="10" type="ORF">QGM71_11230</name>
</gene>
<feature type="transmembrane region" description="Helical" evidence="9">
    <location>
        <begin position="393"/>
        <end position="411"/>
    </location>
</feature>
<evidence type="ECO:0000256" key="7">
    <source>
        <dbReference type="ARBA" id="ARBA00022989"/>
    </source>
</evidence>
<comment type="caution">
    <text evidence="10">The sequence shown here is derived from an EMBL/GenBank/DDBJ whole genome shotgun (WGS) entry which is preliminary data.</text>
</comment>
<keyword evidence="6 9" id="KW-0769">Symport</keyword>
<organism evidence="10 11">
    <name type="scientific">Virgibacillus tibetensis</name>
    <dbReference type="NCBI Taxonomy" id="3042313"/>
    <lineage>
        <taxon>Bacteria</taxon>
        <taxon>Bacillati</taxon>
        <taxon>Bacillota</taxon>
        <taxon>Bacilli</taxon>
        <taxon>Bacillales</taxon>
        <taxon>Bacillaceae</taxon>
        <taxon>Virgibacillus</taxon>
    </lineage>
</organism>
<dbReference type="Gene3D" id="1.20.1740.10">
    <property type="entry name" value="Amino acid/polyamine transporter I"/>
    <property type="match status" value="1"/>
</dbReference>
<feature type="transmembrane region" description="Helical" evidence="9">
    <location>
        <begin position="143"/>
        <end position="161"/>
    </location>
</feature>
<keyword evidence="11" id="KW-1185">Reference proteome</keyword>
<feature type="transmembrane region" description="Helical" evidence="9">
    <location>
        <begin position="15"/>
        <end position="33"/>
    </location>
</feature>
<evidence type="ECO:0000256" key="4">
    <source>
        <dbReference type="ARBA" id="ARBA00022475"/>
    </source>
</evidence>